<accession>A0A1G2Q2J8</accession>
<dbReference type="AlphaFoldDB" id="A0A1G2Q2J8"/>
<comment type="caution">
    <text evidence="2">The sequence shown here is derived from an EMBL/GenBank/DDBJ whole genome shotgun (WGS) entry which is preliminary data.</text>
</comment>
<evidence type="ECO:0008006" key="4">
    <source>
        <dbReference type="Google" id="ProtNLM"/>
    </source>
</evidence>
<feature type="transmembrane region" description="Helical" evidence="1">
    <location>
        <begin position="20"/>
        <end position="38"/>
    </location>
</feature>
<sequence>MITFMKLYFVKKPGIGLIEAIAAIGILITGIISVVALAQSNLAYSQGVEARMTATNLAREGVEVVRSIRDSNWLKGKTADTNLANAWDEGLEFDSDPTAIPVLNITSLIWTLNPAVDNMNEEGAKITRHPAKNLYRQRPNIVPPDTITTYSRLLTLYAICYDALGNKVAGDQAQCTGTNIKGGIKVISRVEWEEAGRRLSIEVEEWLYNWRFSNKPYEP</sequence>
<name>A0A1G2Q2J8_9BACT</name>
<dbReference type="EMBL" id="MHTB01000036">
    <property type="protein sequence ID" value="OHA54798.1"/>
    <property type="molecule type" value="Genomic_DNA"/>
</dbReference>
<evidence type="ECO:0000313" key="3">
    <source>
        <dbReference type="Proteomes" id="UP000178936"/>
    </source>
</evidence>
<protein>
    <recommendedName>
        <fullName evidence="4">Type IV pilus modification protein PilV</fullName>
    </recommendedName>
</protein>
<evidence type="ECO:0000313" key="2">
    <source>
        <dbReference type="EMBL" id="OHA54798.1"/>
    </source>
</evidence>
<keyword evidence="1" id="KW-0812">Transmembrane</keyword>
<keyword evidence="1" id="KW-1133">Transmembrane helix</keyword>
<proteinExistence type="predicted"/>
<gene>
    <name evidence="2" type="ORF">A2226_02015</name>
</gene>
<keyword evidence="1" id="KW-0472">Membrane</keyword>
<reference evidence="2 3" key="1">
    <citation type="journal article" date="2016" name="Nat. Commun.">
        <title>Thousands of microbial genomes shed light on interconnected biogeochemical processes in an aquifer system.</title>
        <authorList>
            <person name="Anantharaman K."/>
            <person name="Brown C.T."/>
            <person name="Hug L.A."/>
            <person name="Sharon I."/>
            <person name="Castelle C.J."/>
            <person name="Probst A.J."/>
            <person name="Thomas B.C."/>
            <person name="Singh A."/>
            <person name="Wilkins M.J."/>
            <person name="Karaoz U."/>
            <person name="Brodie E.L."/>
            <person name="Williams K.H."/>
            <person name="Hubbard S.S."/>
            <person name="Banfield J.F."/>
        </authorList>
    </citation>
    <scope>NUCLEOTIDE SEQUENCE [LARGE SCALE GENOMIC DNA]</scope>
</reference>
<dbReference type="Proteomes" id="UP000178936">
    <property type="component" value="Unassembled WGS sequence"/>
</dbReference>
<organism evidence="2 3">
    <name type="scientific">Candidatus Veblenbacteria bacterium RIFOXYA2_FULL_43_9</name>
    <dbReference type="NCBI Taxonomy" id="1802425"/>
    <lineage>
        <taxon>Bacteria</taxon>
        <taxon>Candidatus Vebleniibacteriota</taxon>
    </lineage>
</organism>
<evidence type="ECO:0000256" key="1">
    <source>
        <dbReference type="SAM" id="Phobius"/>
    </source>
</evidence>